<dbReference type="Gene3D" id="2.130.10.10">
    <property type="entry name" value="YVTN repeat-like/Quinoprotein amine dehydrogenase"/>
    <property type="match status" value="1"/>
</dbReference>
<dbReference type="OMA" id="IRTWILP"/>
<evidence type="ECO:0000313" key="3">
    <source>
        <dbReference type="Proteomes" id="UP000002058"/>
    </source>
</evidence>
<organism evidence="2 3">
    <name type="scientific">Uncinocarpus reesii (strain UAMH 1704)</name>
    <dbReference type="NCBI Taxonomy" id="336963"/>
    <lineage>
        <taxon>Eukaryota</taxon>
        <taxon>Fungi</taxon>
        <taxon>Dikarya</taxon>
        <taxon>Ascomycota</taxon>
        <taxon>Pezizomycotina</taxon>
        <taxon>Eurotiomycetes</taxon>
        <taxon>Eurotiomycetidae</taxon>
        <taxon>Onygenales</taxon>
        <taxon>Onygenaceae</taxon>
        <taxon>Uncinocarpus</taxon>
    </lineage>
</organism>
<dbReference type="RefSeq" id="XP_002545090.1">
    <property type="nucleotide sequence ID" value="XM_002545044.1"/>
</dbReference>
<dbReference type="OrthoDB" id="239865at2759"/>
<sequence length="454" mass="49641">MVEDTPESWDLKCVASTGDTGDYFHHPGNVFLKQNLADCGEPNKVEQTASNYFTSADWAADGTTIITNSADNHLRTFVLGCEAHLLSRPPNLLEKSALPHTVTAYHTIASKEPVYSVALYPFFSLQDTSTAIILSSIRDHPIRLNSALYPGQVASYSLISPTTEAFITPHSILYPTSFNGTHFLTGSDSLICLFDISRPGKDGPISRMPTIPSKRNKKVGGGVGMKGIISTLADNPSGDGIVAAGTFTRHIGLYAAHGTGETIATFSVGSTEAERRIGGKGITQVLWSPCGRYLYVSERKSDGMLIYDIRVTGKLVAWLSGRKAMTNQRLKADITNGNNPMSHEIWAGGTDGFIRMWESPTNFEGEIHPTWERKIHDGKYLPLFSQIKLIMLRDPISSAVFHQTGTILATCSGQKRYLQEDDGGEEADENGGSDSPLSYFPPYKIDNSLKIWQL</sequence>
<feature type="compositionally biased region" description="Acidic residues" evidence="1">
    <location>
        <begin position="420"/>
        <end position="431"/>
    </location>
</feature>
<name>C4JPW4_UNCRE</name>
<dbReference type="InterPro" id="IPR015943">
    <property type="entry name" value="WD40/YVTN_repeat-like_dom_sf"/>
</dbReference>
<protein>
    <recommendedName>
        <fullName evidence="4">Guanine nucleotide-binding protein beta 5</fullName>
    </recommendedName>
</protein>
<dbReference type="Proteomes" id="UP000002058">
    <property type="component" value="Unassembled WGS sequence"/>
</dbReference>
<feature type="region of interest" description="Disordered" evidence="1">
    <location>
        <begin position="420"/>
        <end position="439"/>
    </location>
</feature>
<dbReference type="AlphaFoldDB" id="C4JPW4"/>
<dbReference type="VEuPathDB" id="FungiDB:UREG_04607"/>
<dbReference type="EMBL" id="CH476616">
    <property type="protein sequence ID" value="EEP79761.1"/>
    <property type="molecule type" value="Genomic_DNA"/>
</dbReference>
<dbReference type="SUPFAM" id="SSF101908">
    <property type="entry name" value="Putative isomerase YbhE"/>
    <property type="match status" value="1"/>
</dbReference>
<dbReference type="HOGENOM" id="CLU_022731_0_1_1"/>
<dbReference type="PANTHER" id="PTHR13211:SF0">
    <property type="entry name" value="TELOMERASE CAJAL BODY PROTEIN 1"/>
    <property type="match status" value="1"/>
</dbReference>
<dbReference type="InParanoid" id="C4JPW4"/>
<proteinExistence type="predicted"/>
<keyword evidence="3" id="KW-1185">Reference proteome</keyword>
<dbReference type="PANTHER" id="PTHR13211">
    <property type="entry name" value="TELOMERASE CAJAL BODY PROTEIN 1"/>
    <property type="match status" value="1"/>
</dbReference>
<dbReference type="eggNOG" id="KOG2919">
    <property type="taxonomic scope" value="Eukaryota"/>
</dbReference>
<reference evidence="3" key="1">
    <citation type="journal article" date="2009" name="Genome Res.">
        <title>Comparative genomic analyses of the human fungal pathogens Coccidioides and their relatives.</title>
        <authorList>
            <person name="Sharpton T.J."/>
            <person name="Stajich J.E."/>
            <person name="Rounsley S.D."/>
            <person name="Gardner M.J."/>
            <person name="Wortman J.R."/>
            <person name="Jordar V.S."/>
            <person name="Maiti R."/>
            <person name="Kodira C.D."/>
            <person name="Neafsey D.E."/>
            <person name="Zeng Q."/>
            <person name="Hung C.-Y."/>
            <person name="McMahan C."/>
            <person name="Muszewska A."/>
            <person name="Grynberg M."/>
            <person name="Mandel M.A."/>
            <person name="Kellner E.M."/>
            <person name="Barker B.M."/>
            <person name="Galgiani J.N."/>
            <person name="Orbach M.J."/>
            <person name="Kirkland T.N."/>
            <person name="Cole G.T."/>
            <person name="Henn M.R."/>
            <person name="Birren B.W."/>
            <person name="Taylor J.W."/>
        </authorList>
    </citation>
    <scope>NUCLEOTIDE SEQUENCE [LARGE SCALE GENOMIC DNA]</scope>
    <source>
        <strain evidence="3">UAMH 1704</strain>
    </source>
</reference>
<gene>
    <name evidence="2" type="ORF">UREG_04607</name>
</gene>
<evidence type="ECO:0000313" key="2">
    <source>
        <dbReference type="EMBL" id="EEP79761.1"/>
    </source>
</evidence>
<dbReference type="InterPro" id="IPR051150">
    <property type="entry name" value="SWT21/TCAB1_mRNA_Telomere"/>
</dbReference>
<evidence type="ECO:0008006" key="4">
    <source>
        <dbReference type="Google" id="ProtNLM"/>
    </source>
</evidence>
<dbReference type="STRING" id="336963.C4JPW4"/>
<evidence type="ECO:0000256" key="1">
    <source>
        <dbReference type="SAM" id="MobiDB-lite"/>
    </source>
</evidence>
<dbReference type="FunCoup" id="C4JPW4">
    <property type="interactions" value="19"/>
</dbReference>
<dbReference type="GeneID" id="8440805"/>
<accession>C4JPW4</accession>
<dbReference type="KEGG" id="ure:UREG_04607"/>